<protein>
    <submittedName>
        <fullName evidence="12">Small-conductance mechanosensitive channel</fullName>
    </submittedName>
</protein>
<dbReference type="InterPro" id="IPR011014">
    <property type="entry name" value="MscS_channel_TM-2"/>
</dbReference>
<dbReference type="PANTHER" id="PTHR30347">
    <property type="entry name" value="POTASSIUM CHANNEL RELATED"/>
    <property type="match status" value="1"/>
</dbReference>
<dbReference type="InterPro" id="IPR052702">
    <property type="entry name" value="MscS-like_channel"/>
</dbReference>
<reference evidence="12 13" key="1">
    <citation type="submission" date="2016-10" db="EMBL/GenBank/DDBJ databases">
        <authorList>
            <person name="Varghese N."/>
            <person name="Submissions S."/>
        </authorList>
    </citation>
    <scope>NUCLEOTIDE SEQUENCE [LARGE SCALE GENOMIC DNA]</scope>
    <source>
        <strain evidence="12 13">DSM 26672</strain>
    </source>
</reference>
<dbReference type="PROSITE" id="PS01246">
    <property type="entry name" value="UPF0003"/>
    <property type="match status" value="1"/>
</dbReference>
<dbReference type="Pfam" id="PF21082">
    <property type="entry name" value="MS_channel_3rd"/>
    <property type="match status" value="1"/>
</dbReference>
<evidence type="ECO:0000256" key="1">
    <source>
        <dbReference type="ARBA" id="ARBA00004651"/>
    </source>
</evidence>
<dbReference type="SUPFAM" id="SSF50182">
    <property type="entry name" value="Sm-like ribonucleoproteins"/>
    <property type="match status" value="1"/>
</dbReference>
<dbReference type="Gene3D" id="1.10.287.1260">
    <property type="match status" value="1"/>
</dbReference>
<feature type="transmembrane region" description="Helical" evidence="8">
    <location>
        <begin position="467"/>
        <end position="487"/>
    </location>
</feature>
<dbReference type="InterPro" id="IPR022249">
    <property type="entry name" value="DUF3772"/>
</dbReference>
<feature type="transmembrane region" description="Helical" evidence="8">
    <location>
        <begin position="638"/>
        <end position="665"/>
    </location>
</feature>
<feature type="domain" description="Mechanosensitive ion channel MscS" evidence="9">
    <location>
        <begin position="653"/>
        <end position="716"/>
    </location>
</feature>
<evidence type="ECO:0000259" key="11">
    <source>
        <dbReference type="Pfam" id="PF21082"/>
    </source>
</evidence>
<dbReference type="Proteomes" id="UP000199468">
    <property type="component" value="Unassembled WGS sequence"/>
</dbReference>
<evidence type="ECO:0000259" key="9">
    <source>
        <dbReference type="Pfam" id="PF00924"/>
    </source>
</evidence>
<accession>A0ABY0P6V4</accession>
<feature type="region of interest" description="Disordered" evidence="7">
    <location>
        <begin position="831"/>
        <end position="886"/>
    </location>
</feature>
<comment type="subcellular location">
    <subcellularLocation>
        <location evidence="1">Cell membrane</location>
        <topology evidence="1">Multi-pass membrane protein</topology>
    </subcellularLocation>
</comment>
<keyword evidence="5 8" id="KW-1133">Transmembrane helix</keyword>
<feature type="transmembrane region" description="Helical" evidence="8">
    <location>
        <begin position="438"/>
        <end position="461"/>
    </location>
</feature>
<keyword evidence="13" id="KW-1185">Reference proteome</keyword>
<keyword evidence="4 8" id="KW-0812">Transmembrane</keyword>
<proteinExistence type="inferred from homology"/>
<evidence type="ECO:0000259" key="10">
    <source>
        <dbReference type="Pfam" id="PF12607"/>
    </source>
</evidence>
<keyword evidence="3" id="KW-1003">Cell membrane</keyword>
<feature type="domain" description="DUF3772" evidence="10">
    <location>
        <begin position="161"/>
        <end position="217"/>
    </location>
</feature>
<feature type="transmembrane region" description="Helical" evidence="8">
    <location>
        <begin position="553"/>
        <end position="580"/>
    </location>
</feature>
<evidence type="ECO:0000256" key="2">
    <source>
        <dbReference type="ARBA" id="ARBA00008017"/>
    </source>
</evidence>
<evidence type="ECO:0000313" key="13">
    <source>
        <dbReference type="Proteomes" id="UP000199468"/>
    </source>
</evidence>
<dbReference type="InterPro" id="IPR010920">
    <property type="entry name" value="LSM_dom_sf"/>
</dbReference>
<feature type="transmembrane region" description="Helical" evidence="8">
    <location>
        <begin position="515"/>
        <end position="541"/>
    </location>
</feature>
<evidence type="ECO:0000256" key="4">
    <source>
        <dbReference type="ARBA" id="ARBA00022692"/>
    </source>
</evidence>
<feature type="transmembrane region" description="Helical" evidence="8">
    <location>
        <begin position="315"/>
        <end position="337"/>
    </location>
</feature>
<dbReference type="EMBL" id="FNBZ01000009">
    <property type="protein sequence ID" value="SDH53873.1"/>
    <property type="molecule type" value="Genomic_DNA"/>
</dbReference>
<dbReference type="SUPFAM" id="SSF82689">
    <property type="entry name" value="Mechanosensitive channel protein MscS (YggB), C-terminal domain"/>
    <property type="match status" value="1"/>
</dbReference>
<dbReference type="Gene3D" id="2.30.30.60">
    <property type="match status" value="1"/>
</dbReference>
<dbReference type="InterPro" id="IPR023408">
    <property type="entry name" value="MscS_beta-dom_sf"/>
</dbReference>
<dbReference type="InterPro" id="IPR006685">
    <property type="entry name" value="MscS_channel_2nd"/>
</dbReference>
<feature type="transmembrane region" description="Helical" evidence="8">
    <location>
        <begin position="380"/>
        <end position="408"/>
    </location>
</feature>
<evidence type="ECO:0000256" key="7">
    <source>
        <dbReference type="SAM" id="MobiDB-lite"/>
    </source>
</evidence>
<gene>
    <name evidence="12" type="ORF">SAMN05421844_109101</name>
</gene>
<dbReference type="Pfam" id="PF12607">
    <property type="entry name" value="DUF3772"/>
    <property type="match status" value="1"/>
</dbReference>
<organism evidence="12 13">
    <name type="scientific">Bosea robiniae</name>
    <dbReference type="NCBI Taxonomy" id="1036780"/>
    <lineage>
        <taxon>Bacteria</taxon>
        <taxon>Pseudomonadati</taxon>
        <taxon>Pseudomonadota</taxon>
        <taxon>Alphaproteobacteria</taxon>
        <taxon>Hyphomicrobiales</taxon>
        <taxon>Boseaceae</taxon>
        <taxon>Bosea</taxon>
    </lineage>
</organism>
<evidence type="ECO:0000256" key="5">
    <source>
        <dbReference type="ARBA" id="ARBA00022989"/>
    </source>
</evidence>
<dbReference type="InterPro" id="IPR011066">
    <property type="entry name" value="MscS_channel_C_sf"/>
</dbReference>
<evidence type="ECO:0000256" key="6">
    <source>
        <dbReference type="ARBA" id="ARBA00023136"/>
    </source>
</evidence>
<dbReference type="SUPFAM" id="SSF82861">
    <property type="entry name" value="Mechanosensitive channel protein MscS (YggB), transmembrane region"/>
    <property type="match status" value="1"/>
</dbReference>
<comment type="caution">
    <text evidence="12">The sequence shown here is derived from an EMBL/GenBank/DDBJ whole genome shotgun (WGS) entry which is preliminary data.</text>
</comment>
<evidence type="ECO:0000256" key="8">
    <source>
        <dbReference type="SAM" id="Phobius"/>
    </source>
</evidence>
<evidence type="ECO:0000256" key="3">
    <source>
        <dbReference type="ARBA" id="ARBA00022475"/>
    </source>
</evidence>
<sequence>MAVPRVESEPNHSAGQGLTTMAAHRAHASFRGLQGLLTACLVLLVLTLSVAGPSFAQAPAEPGSLRARLDIVRADLAQIEATLASPDPSDAELQRQRLRLQPSLDQLRLIVDEQTPKVDQAKLRLDQLGPKPEASAPAESAEIVRDREARAKAYADADETLKIARASLLQAEQLQSSIGDKRRDIFAKQLFAAGPSVANPEVWGNAIATAPEDLRASGYIFGGWLEGVSDAFSGTRGTVVALALMGALLLYLARARYLPRFKARFSNTQDTGNLHCLYIALAHIIAGAAPPVLASWLIYKALNTTGLLPPRIQPVIWAVVVGLAFFAFVQALADALFAPSSPQRRLVKVMDTTARSVVWIAGSLAAVMSIGKVFEAWLQAIAAGLAVSIIVKAFFAILFALALIAGLYRIRDDDDVEQEACLGPYVPVDGASLGPVRILGWIIGFGIIAAALGGYVIFAAFLAEQALWVGIVACLFLLVFQFIDLGIPRLLSGKGRFALTLKAGMGLRAATLDKISVVSVGVLKLLLIAVTVLLVLAPWGLESSDFLVSLRAAFFGFQVGGVTVSLSTIVVGAIVFAMGIGATRAMQRWLENQFLPTTTLDPGLRNSITTASGYIGYIAAAAITVTAVGLSLERLTLVASALSVGIGFGLQSVVSNFVSGLILLWERPIRVGDQVLVGDVEGIVKRINVRSTEIATFDRATVIVPNSNLISGVVRNRVRNDRTGRVLIALTVPRSLDAGQVRAMLSEVASNHGDVMQKPPPAVMFKKLGTTTMDFELVCVVGDVEITGRVNSDLNFAIHKRLAEMEPAASVPELMVRGLEGVEHSLGSIAAAVGRGDGPRSRAKREAPAPVRRSRKPVVAEEPEDEEAEAATPAPAPEPAKDDSKE</sequence>
<feature type="transmembrane region" description="Helical" evidence="8">
    <location>
        <begin position="357"/>
        <end position="374"/>
    </location>
</feature>
<dbReference type="Pfam" id="PF00924">
    <property type="entry name" value="MS_channel_2nd"/>
    <property type="match status" value="1"/>
</dbReference>
<comment type="similarity">
    <text evidence="2">Belongs to the MscS (TC 1.A.23) family.</text>
</comment>
<evidence type="ECO:0000313" key="12">
    <source>
        <dbReference type="EMBL" id="SDH53873.1"/>
    </source>
</evidence>
<dbReference type="InterPro" id="IPR006686">
    <property type="entry name" value="MscS_channel_CS"/>
</dbReference>
<feature type="transmembrane region" description="Helical" evidence="8">
    <location>
        <begin position="234"/>
        <end position="253"/>
    </location>
</feature>
<keyword evidence="6 8" id="KW-0472">Membrane</keyword>
<name>A0ABY0P6V4_9HYPH</name>
<dbReference type="Gene3D" id="3.30.70.100">
    <property type="match status" value="1"/>
</dbReference>
<dbReference type="InterPro" id="IPR049278">
    <property type="entry name" value="MS_channel_C"/>
</dbReference>
<feature type="transmembrane region" description="Helical" evidence="8">
    <location>
        <begin position="614"/>
        <end position="632"/>
    </location>
</feature>
<feature type="compositionally biased region" description="Basic and acidic residues" evidence="7">
    <location>
        <begin position="837"/>
        <end position="847"/>
    </location>
</feature>
<feature type="transmembrane region" description="Helical" evidence="8">
    <location>
        <begin position="274"/>
        <end position="299"/>
    </location>
</feature>
<dbReference type="PANTHER" id="PTHR30347:SF9">
    <property type="entry name" value="MINICONDUCTANCE MECHANOSENSITIVE CHANNEL MSCM"/>
    <property type="match status" value="1"/>
</dbReference>
<feature type="domain" description="Mechanosensitive ion channel MscS C-terminal" evidence="11">
    <location>
        <begin position="730"/>
        <end position="804"/>
    </location>
</feature>